<keyword evidence="1" id="KW-0732">Signal</keyword>
<proteinExistence type="predicted"/>
<evidence type="ECO:0000313" key="2">
    <source>
        <dbReference type="EMBL" id="MFD0691428.1"/>
    </source>
</evidence>
<protein>
    <submittedName>
        <fullName evidence="2">Uncharacterized protein</fullName>
    </submittedName>
</protein>
<accession>A0ABW2XYT4</accession>
<dbReference type="Proteomes" id="UP001597063">
    <property type="component" value="Unassembled WGS sequence"/>
</dbReference>
<feature type="chain" id="PRO_5046793303" evidence="1">
    <location>
        <begin position="22"/>
        <end position="154"/>
    </location>
</feature>
<comment type="caution">
    <text evidence="2">The sequence shown here is derived from an EMBL/GenBank/DDBJ whole genome shotgun (WGS) entry which is preliminary data.</text>
</comment>
<dbReference type="RefSeq" id="WP_131755802.1">
    <property type="nucleotide sequence ID" value="NZ_CAACUY010000009.1"/>
</dbReference>
<dbReference type="EMBL" id="JBHTGP010000031">
    <property type="protein sequence ID" value="MFD0691428.1"/>
    <property type="molecule type" value="Genomic_DNA"/>
</dbReference>
<reference evidence="3" key="1">
    <citation type="journal article" date="2019" name="Int. J. Syst. Evol. Microbiol.">
        <title>The Global Catalogue of Microorganisms (GCM) 10K type strain sequencing project: providing services to taxonomists for standard genome sequencing and annotation.</title>
        <authorList>
            <consortium name="The Broad Institute Genomics Platform"/>
            <consortium name="The Broad Institute Genome Sequencing Center for Infectious Disease"/>
            <person name="Wu L."/>
            <person name="Ma J."/>
        </authorList>
    </citation>
    <scope>NUCLEOTIDE SEQUENCE [LARGE SCALE GENOMIC DNA]</scope>
    <source>
        <strain evidence="3">JCM 9371</strain>
    </source>
</reference>
<gene>
    <name evidence="2" type="ORF">ACFQZM_43545</name>
</gene>
<evidence type="ECO:0000256" key="1">
    <source>
        <dbReference type="SAM" id="SignalP"/>
    </source>
</evidence>
<sequence>MKPTTLLALAGAVGGTVLATAGVAALVLDGDGGGSTRPAASARSYESAGAIGTVLRRNGATGCTADASRVECRYAGRYVAAIVLTPSMGLTADAALQSWRTGVAQSALGDDGAFAVLQGPNWLVTGPDELVGGVRPSLGGRMLRCDRPYGTCTS</sequence>
<feature type="signal peptide" evidence="1">
    <location>
        <begin position="1"/>
        <end position="21"/>
    </location>
</feature>
<name>A0ABW2XYT4_9ACTN</name>
<keyword evidence="3" id="KW-1185">Reference proteome</keyword>
<organism evidence="2 3">
    <name type="scientific">Actinomadura fibrosa</name>
    <dbReference type="NCBI Taxonomy" id="111802"/>
    <lineage>
        <taxon>Bacteria</taxon>
        <taxon>Bacillati</taxon>
        <taxon>Actinomycetota</taxon>
        <taxon>Actinomycetes</taxon>
        <taxon>Streptosporangiales</taxon>
        <taxon>Thermomonosporaceae</taxon>
        <taxon>Actinomadura</taxon>
    </lineage>
</organism>
<evidence type="ECO:0000313" key="3">
    <source>
        <dbReference type="Proteomes" id="UP001597063"/>
    </source>
</evidence>